<evidence type="ECO:0000256" key="11">
    <source>
        <dbReference type="ARBA" id="ARBA00022990"/>
    </source>
</evidence>
<evidence type="ECO:0000256" key="3">
    <source>
        <dbReference type="ARBA" id="ARBA00009508"/>
    </source>
</evidence>
<evidence type="ECO:0000256" key="8">
    <source>
        <dbReference type="ARBA" id="ARBA00022660"/>
    </source>
</evidence>
<evidence type="ECO:0000313" key="17">
    <source>
        <dbReference type="EMBL" id="CAH1401157.1"/>
    </source>
</evidence>
<organism evidence="17 18">
    <name type="scientific">Nezara viridula</name>
    <name type="common">Southern green stink bug</name>
    <name type="synonym">Cimex viridulus</name>
    <dbReference type="NCBI Taxonomy" id="85310"/>
    <lineage>
        <taxon>Eukaryota</taxon>
        <taxon>Metazoa</taxon>
        <taxon>Ecdysozoa</taxon>
        <taxon>Arthropoda</taxon>
        <taxon>Hexapoda</taxon>
        <taxon>Insecta</taxon>
        <taxon>Pterygota</taxon>
        <taxon>Neoptera</taxon>
        <taxon>Paraneoptera</taxon>
        <taxon>Hemiptera</taxon>
        <taxon>Heteroptera</taxon>
        <taxon>Panheteroptera</taxon>
        <taxon>Pentatomomorpha</taxon>
        <taxon>Pentatomoidea</taxon>
        <taxon>Pentatomidae</taxon>
        <taxon>Pentatominae</taxon>
        <taxon>Nezara</taxon>
    </lineage>
</organism>
<keyword evidence="13" id="KW-0472">Membrane</keyword>
<evidence type="ECO:0000256" key="10">
    <source>
        <dbReference type="ARBA" id="ARBA00022982"/>
    </source>
</evidence>
<comment type="function">
    <text evidence="1">Accessory subunit of the mitochondrial membrane respiratory chain NADH dehydrogenase (Complex I), that is believed to be not involved in catalysis. Complex I functions in the transfer of electrons from NADH to the respiratory chain. The immediate electron acceptor for the enzyme is believed to be ubiquinone.</text>
</comment>
<evidence type="ECO:0000256" key="7">
    <source>
        <dbReference type="ARBA" id="ARBA00022553"/>
    </source>
</evidence>
<dbReference type="InterPro" id="IPR045292">
    <property type="entry name" value="Complex1_LYR_NDUFB9_LYRM3"/>
</dbReference>
<keyword evidence="8" id="KW-0679">Respiratory chain</keyword>
<dbReference type="EMBL" id="OV725081">
    <property type="protein sequence ID" value="CAH1401157.1"/>
    <property type="molecule type" value="Genomic_DNA"/>
</dbReference>
<evidence type="ECO:0000313" key="18">
    <source>
        <dbReference type="Proteomes" id="UP001152798"/>
    </source>
</evidence>
<feature type="domain" description="Complex 1 LYR protein" evidence="16">
    <location>
        <begin position="16"/>
        <end position="65"/>
    </location>
</feature>
<dbReference type="PANTHER" id="PTHR12868:SF0">
    <property type="entry name" value="NADH DEHYDROGENASE [UBIQUINONE] 1 BETA SUBCOMPLEX SUBUNIT 9"/>
    <property type="match status" value="1"/>
</dbReference>
<dbReference type="Pfam" id="PF05347">
    <property type="entry name" value="Complex1_LYR"/>
    <property type="match status" value="1"/>
</dbReference>
<evidence type="ECO:0000256" key="14">
    <source>
        <dbReference type="ARBA" id="ARBA00030192"/>
    </source>
</evidence>
<keyword evidence="10" id="KW-0249">Electron transport</keyword>
<evidence type="ECO:0000256" key="12">
    <source>
        <dbReference type="ARBA" id="ARBA00023128"/>
    </source>
</evidence>
<dbReference type="InterPro" id="IPR008011">
    <property type="entry name" value="Complex1_LYR_dom"/>
</dbReference>
<dbReference type="GO" id="GO:0006120">
    <property type="term" value="P:mitochondrial electron transport, NADH to ubiquinone"/>
    <property type="evidence" value="ECO:0007669"/>
    <property type="project" value="InterPro"/>
</dbReference>
<comment type="similarity">
    <text evidence="3">Belongs to the complex I LYR family.</text>
</comment>
<evidence type="ECO:0000256" key="9">
    <source>
        <dbReference type="ARBA" id="ARBA00022792"/>
    </source>
</evidence>
<keyword evidence="11" id="KW-0007">Acetylation</keyword>
<dbReference type="CDD" id="cd20263">
    <property type="entry name" value="Complex1_LYR_NDUFB9_LYRM3"/>
    <property type="match status" value="1"/>
</dbReference>
<dbReference type="GO" id="GO:0005743">
    <property type="term" value="C:mitochondrial inner membrane"/>
    <property type="evidence" value="ECO:0007669"/>
    <property type="project" value="UniProtKB-SubCell"/>
</dbReference>
<dbReference type="InterPro" id="IPR033034">
    <property type="entry name" value="NDUFB9"/>
</dbReference>
<keyword evidence="6" id="KW-0813">Transport</keyword>
<evidence type="ECO:0000256" key="13">
    <source>
        <dbReference type="ARBA" id="ARBA00023136"/>
    </source>
</evidence>
<proteinExistence type="inferred from homology"/>
<comment type="subcellular location">
    <subcellularLocation>
        <location evidence="2">Mitochondrion inner membrane</location>
        <topology evidence="2">Peripheral membrane protein</topology>
        <orientation evidence="2">Matrix side</orientation>
    </subcellularLocation>
</comment>
<keyword evidence="18" id="KW-1185">Reference proteome</keyword>
<comment type="subunit">
    <text evidence="4">Mammalian complex I is composed of 45 different subunits.</text>
</comment>
<dbReference type="PANTHER" id="PTHR12868">
    <property type="entry name" value="NADH-UBIQUINONE OXIDOREDUCTASE B22 SUBUNIT"/>
    <property type="match status" value="1"/>
</dbReference>
<evidence type="ECO:0000256" key="6">
    <source>
        <dbReference type="ARBA" id="ARBA00022448"/>
    </source>
</evidence>
<name>A0A9P0MSM9_NEZVI</name>
<gene>
    <name evidence="17" type="ORF">NEZAVI_LOCUS10240</name>
</gene>
<evidence type="ECO:0000256" key="15">
    <source>
        <dbReference type="ARBA" id="ARBA00032528"/>
    </source>
</evidence>
<keyword evidence="9" id="KW-0999">Mitochondrion inner membrane</keyword>
<evidence type="ECO:0000256" key="5">
    <source>
        <dbReference type="ARBA" id="ARBA00018684"/>
    </source>
</evidence>
<evidence type="ECO:0000256" key="2">
    <source>
        <dbReference type="ARBA" id="ARBA00004443"/>
    </source>
</evidence>
<evidence type="ECO:0000256" key="1">
    <source>
        <dbReference type="ARBA" id="ARBA00002920"/>
    </source>
</evidence>
<dbReference type="OrthoDB" id="13598at2759"/>
<keyword evidence="7" id="KW-0597">Phosphoprotein</keyword>
<evidence type="ECO:0000259" key="16">
    <source>
        <dbReference type="Pfam" id="PF05347"/>
    </source>
</evidence>
<dbReference type="Proteomes" id="UP001152798">
    <property type="component" value="Chromosome 5"/>
</dbReference>
<dbReference type="AlphaFoldDB" id="A0A9P0MSM9"/>
<sequence>MKAVTIPFELPLTHKQRVLKLYKEILRNLESWYYYRPVFRYQATIMRAKFDQNKSVAQEKAAQLVCLAEQELHKKSHYEIKQFPHTIRGIAYMRDVHIPDWVLDYWHPLEKAQNEQICKKAKCCELPNFTLLSAAVPPIKSLMKRFPEYFCKREKRKEEYIKMWEKKYGPSSPEKCH</sequence>
<evidence type="ECO:0000256" key="4">
    <source>
        <dbReference type="ARBA" id="ARBA00011790"/>
    </source>
</evidence>
<protein>
    <recommendedName>
        <fullName evidence="5">NADH dehydrogenase [ubiquinone] 1 beta subcomplex subunit 9</fullName>
    </recommendedName>
    <alternativeName>
        <fullName evidence="14">Complex I-B22</fullName>
    </alternativeName>
    <alternativeName>
        <fullName evidence="15">NADH-ubiquinone oxidoreductase B22 subunit</fullName>
    </alternativeName>
</protein>
<keyword evidence="12" id="KW-0496">Mitochondrion</keyword>
<reference evidence="17" key="1">
    <citation type="submission" date="2022-01" db="EMBL/GenBank/DDBJ databases">
        <authorList>
            <person name="King R."/>
        </authorList>
    </citation>
    <scope>NUCLEOTIDE SEQUENCE</scope>
</reference>
<accession>A0A9P0MSM9</accession>